<feature type="compositionally biased region" description="Low complexity" evidence="1">
    <location>
        <begin position="491"/>
        <end position="503"/>
    </location>
</feature>
<feature type="compositionally biased region" description="Basic and acidic residues" evidence="1">
    <location>
        <begin position="688"/>
        <end position="698"/>
    </location>
</feature>
<dbReference type="KEGG" id="pmrn:116945465"/>
<evidence type="ECO:0000256" key="1">
    <source>
        <dbReference type="SAM" id="MobiDB-lite"/>
    </source>
</evidence>
<keyword evidence="2" id="KW-1185">Reference proteome</keyword>
<feature type="compositionally biased region" description="Polar residues" evidence="1">
    <location>
        <begin position="331"/>
        <end position="346"/>
    </location>
</feature>
<feature type="region of interest" description="Disordered" evidence="1">
    <location>
        <begin position="680"/>
        <end position="729"/>
    </location>
</feature>
<gene>
    <name evidence="3" type="primary">LRRC56</name>
</gene>
<feature type="region of interest" description="Disordered" evidence="1">
    <location>
        <begin position="608"/>
        <end position="629"/>
    </location>
</feature>
<feature type="compositionally biased region" description="Polar residues" evidence="1">
    <location>
        <begin position="522"/>
        <end position="539"/>
    </location>
</feature>
<sequence length="729" mass="77173">MTSRRRDGVTSSRDASMDACSRSAPLSRQPGSARVWIVDDRSGSAGEVNPDPLCAASLEPVEAAVECFTPTHLQALTGQENLQEVSTLEMCVDTRESSLGNFGAHLPGLLHLKLNNSTISCIRDLGGSLRHLQVLWMCRCSLVDLHGLSSLPSLRELYIAYNGAHELGPLSLLEELEVLDLEGNGVEDMAQVHALALCPHLACLTLEGNPVCSRASPNAPQDPSYEYRRAVLDLLPQLSVLDDRPANERHALPAAATTGTDWLLVRDAIVDDATTLCLGHGLGGRESPVSPLGRPGTARPRSARPRSACASLLWGNEGGPTRPRTAILQDSVGSRPQTPASRVSSPHSDDASDLTHGGSGVICGNPVKALRARRNKLNTTSSEAVSKQETAEPSSRDGTRSPGDSATMAGALPALCHIPDPPDSRPSPLCAFEQDVLLALSAWREEFSRNMKTFAQKHEPQVLSITYGGDVKRSSSRSNRSSIGEAEGDQQDSVSGEDSVSEGGSDRGVSPAPLCPLGGSDLSPTSSLAARVSVGTSKFPSPPTLHRHPRLPPNRQLVALRMPGARRSFSRDASIPNAALYAKNAPSATGRVTVSDKCRVTSTTQAGAAFPRTPQPQSLSALPLQPATSPPAKQFGVVVPRHTGEPLTLVDSGTRSTHTIRSLSSVYTPLAAVRGMHRPVVRGGGQESRGDTRVRTGDPPHPPGQRVFRLGGARLTPLLPSKAQLPTGH</sequence>
<dbReference type="SUPFAM" id="SSF52058">
    <property type="entry name" value="L domain-like"/>
    <property type="match status" value="1"/>
</dbReference>
<dbReference type="AlphaFoldDB" id="A0AAJ7TCZ8"/>
<name>A0AAJ7TCZ8_PETMA</name>
<evidence type="ECO:0000313" key="3">
    <source>
        <dbReference type="RefSeq" id="XP_032815668.1"/>
    </source>
</evidence>
<dbReference type="PANTHER" id="PTHR22708">
    <property type="entry name" value="LEUCINE-RICH REPEAT-CONTAINING PROTEIN 56"/>
    <property type="match status" value="1"/>
</dbReference>
<proteinExistence type="predicted"/>
<dbReference type="Gene3D" id="3.80.10.10">
    <property type="entry name" value="Ribonuclease Inhibitor"/>
    <property type="match status" value="1"/>
</dbReference>
<dbReference type="PANTHER" id="PTHR22708:SF0">
    <property type="entry name" value="LEUCINE-RICH REPEAT-CONTAINING PROTEIN 56"/>
    <property type="match status" value="1"/>
</dbReference>
<feature type="region of interest" description="Disordered" evidence="1">
    <location>
        <begin position="280"/>
        <end position="408"/>
    </location>
</feature>
<dbReference type="Proteomes" id="UP001318040">
    <property type="component" value="Chromosome 24"/>
</dbReference>
<organism evidence="2 3">
    <name type="scientific">Petromyzon marinus</name>
    <name type="common">Sea lamprey</name>
    <dbReference type="NCBI Taxonomy" id="7757"/>
    <lineage>
        <taxon>Eukaryota</taxon>
        <taxon>Metazoa</taxon>
        <taxon>Chordata</taxon>
        <taxon>Craniata</taxon>
        <taxon>Vertebrata</taxon>
        <taxon>Cyclostomata</taxon>
        <taxon>Hyperoartia</taxon>
        <taxon>Petromyzontiformes</taxon>
        <taxon>Petromyzontidae</taxon>
        <taxon>Petromyzon</taxon>
    </lineage>
</organism>
<reference evidence="3" key="1">
    <citation type="submission" date="2025-08" db="UniProtKB">
        <authorList>
            <consortium name="RefSeq"/>
        </authorList>
    </citation>
    <scope>IDENTIFICATION</scope>
    <source>
        <tissue evidence="3">Sperm</tissue>
    </source>
</reference>
<dbReference type="InterPro" id="IPR040091">
    <property type="entry name" value="LRRC56"/>
</dbReference>
<feature type="region of interest" description="Disordered" evidence="1">
    <location>
        <begin position="1"/>
        <end position="28"/>
    </location>
</feature>
<dbReference type="InterPro" id="IPR032675">
    <property type="entry name" value="LRR_dom_sf"/>
</dbReference>
<evidence type="ECO:0000313" key="2">
    <source>
        <dbReference type="Proteomes" id="UP001318040"/>
    </source>
</evidence>
<feature type="region of interest" description="Disordered" evidence="1">
    <location>
        <begin position="465"/>
        <end position="555"/>
    </location>
</feature>
<dbReference type="RefSeq" id="XP_032815668.1">
    <property type="nucleotide sequence ID" value="XM_032959777.1"/>
</dbReference>
<feature type="compositionally biased region" description="Polar residues" evidence="1">
    <location>
        <begin position="377"/>
        <end position="393"/>
    </location>
</feature>
<protein>
    <submittedName>
        <fullName evidence="3">Leucine-rich repeat-containing protein 56 isoform X1</fullName>
    </submittedName>
</protein>
<accession>A0AAJ7TCZ8</accession>